<keyword evidence="3" id="KW-1185">Reference proteome</keyword>
<sequence>MSLSLCSYNLEFHAFTVLLHGVSGLCSLTFVHRKQRKECRMVFRLLPNYNTFFSTIPSYVALTSRSSHLLPLIFPLTWVLTLPRLSSHPRR</sequence>
<evidence type="ECO:0000313" key="3">
    <source>
        <dbReference type="Proteomes" id="UP001232148"/>
    </source>
</evidence>
<evidence type="ECO:0000313" key="2">
    <source>
        <dbReference type="EMBL" id="KAK2025620.1"/>
    </source>
</evidence>
<proteinExistence type="predicted"/>
<keyword evidence="1" id="KW-0812">Transmembrane</keyword>
<dbReference type="Proteomes" id="UP001232148">
    <property type="component" value="Unassembled WGS sequence"/>
</dbReference>
<gene>
    <name evidence="2" type="ORF">LX32DRAFT_51664</name>
</gene>
<organism evidence="2 3">
    <name type="scientific">Colletotrichum zoysiae</name>
    <dbReference type="NCBI Taxonomy" id="1216348"/>
    <lineage>
        <taxon>Eukaryota</taxon>
        <taxon>Fungi</taxon>
        <taxon>Dikarya</taxon>
        <taxon>Ascomycota</taxon>
        <taxon>Pezizomycotina</taxon>
        <taxon>Sordariomycetes</taxon>
        <taxon>Hypocreomycetidae</taxon>
        <taxon>Glomerellales</taxon>
        <taxon>Glomerellaceae</taxon>
        <taxon>Colletotrichum</taxon>
        <taxon>Colletotrichum graminicola species complex</taxon>
    </lineage>
</organism>
<dbReference type="AlphaFoldDB" id="A0AAD9M167"/>
<keyword evidence="1" id="KW-1133">Transmembrane helix</keyword>
<feature type="transmembrane region" description="Helical" evidence="1">
    <location>
        <begin position="12"/>
        <end position="31"/>
    </location>
</feature>
<reference evidence="2" key="1">
    <citation type="submission" date="2021-06" db="EMBL/GenBank/DDBJ databases">
        <title>Comparative genomics, transcriptomics and evolutionary studies reveal genomic signatures of adaptation to plant cell wall in hemibiotrophic fungi.</title>
        <authorList>
            <consortium name="DOE Joint Genome Institute"/>
            <person name="Baroncelli R."/>
            <person name="Diaz J.F."/>
            <person name="Benocci T."/>
            <person name="Peng M."/>
            <person name="Battaglia E."/>
            <person name="Haridas S."/>
            <person name="Andreopoulos W."/>
            <person name="Labutti K."/>
            <person name="Pangilinan J."/>
            <person name="Floch G.L."/>
            <person name="Makela M.R."/>
            <person name="Henrissat B."/>
            <person name="Grigoriev I.V."/>
            <person name="Crouch J.A."/>
            <person name="De Vries R.P."/>
            <person name="Sukno S.A."/>
            <person name="Thon M.R."/>
        </authorList>
    </citation>
    <scope>NUCLEOTIDE SEQUENCE</scope>
    <source>
        <strain evidence="2">MAFF235873</strain>
    </source>
</reference>
<comment type="caution">
    <text evidence="2">The sequence shown here is derived from an EMBL/GenBank/DDBJ whole genome shotgun (WGS) entry which is preliminary data.</text>
</comment>
<name>A0AAD9M167_9PEZI</name>
<protein>
    <submittedName>
        <fullName evidence="2">Uncharacterized protein</fullName>
    </submittedName>
</protein>
<keyword evidence="1" id="KW-0472">Membrane</keyword>
<accession>A0AAD9M167</accession>
<evidence type="ECO:0000256" key="1">
    <source>
        <dbReference type="SAM" id="Phobius"/>
    </source>
</evidence>
<dbReference type="EMBL" id="MU842933">
    <property type="protein sequence ID" value="KAK2025620.1"/>
    <property type="molecule type" value="Genomic_DNA"/>
</dbReference>